<dbReference type="EMBL" id="LAQT01000001">
    <property type="protein sequence ID" value="KPC55082.1"/>
    <property type="molecule type" value="Genomic_DNA"/>
</dbReference>
<dbReference type="RefSeq" id="WP_053935816.1">
    <property type="nucleotide sequence ID" value="NZ_LAQT01000001.1"/>
</dbReference>
<feature type="chain" id="PRO_5005863237" evidence="1">
    <location>
        <begin position="20"/>
        <end position="266"/>
    </location>
</feature>
<dbReference type="OrthoDB" id="5762321at2"/>
<dbReference type="InterPro" id="IPR003886">
    <property type="entry name" value="NIDO_dom"/>
</dbReference>
<dbReference type="PANTHER" id="PTHR13802">
    <property type="entry name" value="MUCIN 4-RELATED"/>
    <property type="match status" value="1"/>
</dbReference>
<dbReference type="Pfam" id="PF06119">
    <property type="entry name" value="NIDO"/>
    <property type="match status" value="1"/>
</dbReference>
<name>A0A0N0XND0_9NEIS</name>
<proteinExistence type="predicted"/>
<evidence type="ECO:0000259" key="2">
    <source>
        <dbReference type="Pfam" id="PF06119"/>
    </source>
</evidence>
<dbReference type="STRING" id="857265.WG78_00445"/>
<evidence type="ECO:0000313" key="4">
    <source>
        <dbReference type="EMBL" id="KPC55082.1"/>
    </source>
</evidence>
<comment type="caution">
    <text evidence="4">The sequence shown here is derived from an EMBL/GenBank/DDBJ whole genome shotgun (WGS) entry which is preliminary data.</text>
</comment>
<keyword evidence="5" id="KW-1185">Reference proteome</keyword>
<dbReference type="InterPro" id="IPR013424">
    <property type="entry name" value="Ice-binding_C"/>
</dbReference>
<sequence length="266" mass="28423">MILKASVLALALLAPVAFADTTFLPDSALTASTSYYTNNLGAVAMDRNDDGYSSEISLGFNFTLYGNTYNSLYINNNGNVTFNNGLSTYTPQGPTGVNVPIISTYFADVDTRGDNNGQVYYRIADDTLYVTWDNVGYYNQHTDLRDSFQLVLRGDDVSFADGEGQIGFFYKNMQWTTGDASAGSGGMGGKPAAVGFGDGLGNAQALLSSQTADINNIVANSHIWFNVNDGGVIVVPPPVPEPETWALLGFGLVGLIGRRAMKRKAA</sequence>
<feature type="domain" description="NIDO" evidence="2">
    <location>
        <begin position="124"/>
        <end position="222"/>
    </location>
</feature>
<dbReference type="PATRIC" id="fig|857265.3.peg.95"/>
<evidence type="ECO:0000259" key="3">
    <source>
        <dbReference type="Pfam" id="PF07589"/>
    </source>
</evidence>
<dbReference type="AlphaFoldDB" id="A0A0N0XND0"/>
<dbReference type="InterPro" id="IPR051495">
    <property type="entry name" value="Epithelial_Barrier/Signaling"/>
</dbReference>
<dbReference type="PANTHER" id="PTHR13802:SF65">
    <property type="entry name" value="NIDOGEN"/>
    <property type="match status" value="1"/>
</dbReference>
<dbReference type="GO" id="GO:0007160">
    <property type="term" value="P:cell-matrix adhesion"/>
    <property type="evidence" value="ECO:0007669"/>
    <property type="project" value="InterPro"/>
</dbReference>
<keyword evidence="1" id="KW-0732">Signal</keyword>
<gene>
    <name evidence="4" type="ORF">WG78_00445</name>
</gene>
<dbReference type="Proteomes" id="UP000037939">
    <property type="component" value="Unassembled WGS sequence"/>
</dbReference>
<reference evidence="4 5" key="1">
    <citation type="submission" date="2015-07" db="EMBL/GenBank/DDBJ databases">
        <title>Draft genome sequence of the Amantichitinum ursilacus IGB-41, a new chitin-degrading bacterium.</title>
        <authorList>
            <person name="Kirstahler P."/>
            <person name="Guenther M."/>
            <person name="Grumaz C."/>
            <person name="Rupp S."/>
            <person name="Zibek S."/>
            <person name="Sohn K."/>
        </authorList>
    </citation>
    <scope>NUCLEOTIDE SEQUENCE [LARGE SCALE GENOMIC DNA]</scope>
    <source>
        <strain evidence="4 5">IGB-41</strain>
    </source>
</reference>
<accession>A0A0N0XND0</accession>
<feature type="signal peptide" evidence="1">
    <location>
        <begin position="1"/>
        <end position="19"/>
    </location>
</feature>
<evidence type="ECO:0000256" key="1">
    <source>
        <dbReference type="SAM" id="SignalP"/>
    </source>
</evidence>
<dbReference type="Pfam" id="PF07589">
    <property type="entry name" value="PEP-CTERM"/>
    <property type="match status" value="1"/>
</dbReference>
<dbReference type="NCBIfam" id="TIGR02595">
    <property type="entry name" value="PEP_CTERM"/>
    <property type="match status" value="1"/>
</dbReference>
<protein>
    <submittedName>
        <fullName evidence="4">PEP-CTERM motif protein</fullName>
    </submittedName>
</protein>
<feature type="domain" description="Ice-binding protein C-terminal" evidence="3">
    <location>
        <begin position="238"/>
        <end position="259"/>
    </location>
</feature>
<evidence type="ECO:0000313" key="5">
    <source>
        <dbReference type="Proteomes" id="UP000037939"/>
    </source>
</evidence>
<organism evidence="4 5">
    <name type="scientific">Amantichitinum ursilacus</name>
    <dbReference type="NCBI Taxonomy" id="857265"/>
    <lineage>
        <taxon>Bacteria</taxon>
        <taxon>Pseudomonadati</taxon>
        <taxon>Pseudomonadota</taxon>
        <taxon>Betaproteobacteria</taxon>
        <taxon>Neisseriales</taxon>
        <taxon>Chitinibacteraceae</taxon>
        <taxon>Amantichitinum</taxon>
    </lineage>
</organism>